<organism evidence="2 3">
    <name type="scientific">Pedobacter caeni</name>
    <dbReference type="NCBI Taxonomy" id="288992"/>
    <lineage>
        <taxon>Bacteria</taxon>
        <taxon>Pseudomonadati</taxon>
        <taxon>Bacteroidota</taxon>
        <taxon>Sphingobacteriia</taxon>
        <taxon>Sphingobacteriales</taxon>
        <taxon>Sphingobacteriaceae</taxon>
        <taxon>Pedobacter</taxon>
    </lineage>
</organism>
<dbReference type="Proteomes" id="UP000184287">
    <property type="component" value="Unassembled WGS sequence"/>
</dbReference>
<accession>A0A1M4ZR07</accession>
<sequence length="240" mass="25588">MAWFLTKPSFCKVLYNQIVIAMKKIFFIGLSLIVVLSSCLKTPKPAPVGEAKLRYVHAASGVASQNFFVDGQKLGMTSIVYGQTSASSTVQSGGRNFVFADEATNAVTGGTSGSLEIGGNYTIFLIKDLEQKPAAYGIGENLTAPETGKAKVRFMHFNSFLNNSVSIGISGGTTPLEPALGFGKITNYFQVPPGTKFTVTATGVTNSPEIDFGIVADKIYTIWLGGNASTDLRAFYYTSN</sequence>
<name>A0A1M4ZR07_9SPHI</name>
<dbReference type="STRING" id="288992.SAMN04488522_102426"/>
<dbReference type="InterPro" id="IPR025510">
    <property type="entry name" value="DUF4397"/>
</dbReference>
<protein>
    <recommendedName>
        <fullName evidence="1">DUF4397 domain-containing protein</fullName>
    </recommendedName>
</protein>
<dbReference type="Pfam" id="PF14344">
    <property type="entry name" value="DUF4397"/>
    <property type="match status" value="1"/>
</dbReference>
<proteinExistence type="predicted"/>
<evidence type="ECO:0000313" key="3">
    <source>
        <dbReference type="Proteomes" id="UP000184287"/>
    </source>
</evidence>
<evidence type="ECO:0000259" key="1">
    <source>
        <dbReference type="Pfam" id="PF14344"/>
    </source>
</evidence>
<feature type="domain" description="DUF4397" evidence="1">
    <location>
        <begin position="51"/>
        <end position="157"/>
    </location>
</feature>
<reference evidence="3" key="1">
    <citation type="submission" date="2016-11" db="EMBL/GenBank/DDBJ databases">
        <authorList>
            <person name="Varghese N."/>
            <person name="Submissions S."/>
        </authorList>
    </citation>
    <scope>NUCLEOTIDE SEQUENCE [LARGE SCALE GENOMIC DNA]</scope>
    <source>
        <strain evidence="3">DSM 16990</strain>
    </source>
</reference>
<gene>
    <name evidence="2" type="ORF">SAMN04488522_102426</name>
</gene>
<dbReference type="EMBL" id="FQUQ01000002">
    <property type="protein sequence ID" value="SHF20451.1"/>
    <property type="molecule type" value="Genomic_DNA"/>
</dbReference>
<evidence type="ECO:0000313" key="2">
    <source>
        <dbReference type="EMBL" id="SHF20451.1"/>
    </source>
</evidence>
<keyword evidence="3" id="KW-1185">Reference proteome</keyword>
<dbReference type="AlphaFoldDB" id="A0A1M4ZR07"/>